<dbReference type="eggNOG" id="COG1175">
    <property type="taxonomic scope" value="Bacteria"/>
</dbReference>
<evidence type="ECO:0000256" key="3">
    <source>
        <dbReference type="ARBA" id="ARBA00022475"/>
    </source>
</evidence>
<dbReference type="InterPro" id="IPR035906">
    <property type="entry name" value="MetI-like_sf"/>
</dbReference>
<evidence type="ECO:0000256" key="1">
    <source>
        <dbReference type="ARBA" id="ARBA00004651"/>
    </source>
</evidence>
<evidence type="ECO:0000256" key="7">
    <source>
        <dbReference type="RuleBase" id="RU363032"/>
    </source>
</evidence>
<name>C6LKP3_9FIRM</name>
<keyword evidence="6 7" id="KW-0472">Membrane</keyword>
<protein>
    <submittedName>
        <fullName evidence="9">ABC transporter, permease protein</fullName>
    </submittedName>
</protein>
<evidence type="ECO:0000256" key="4">
    <source>
        <dbReference type="ARBA" id="ARBA00022692"/>
    </source>
</evidence>
<feature type="transmembrane region" description="Helical" evidence="7">
    <location>
        <begin position="209"/>
        <end position="231"/>
    </location>
</feature>
<feature type="transmembrane region" description="Helical" evidence="7">
    <location>
        <begin position="163"/>
        <end position="188"/>
    </location>
</feature>
<comment type="similarity">
    <text evidence="7">Belongs to the binding-protein-dependent transport system permease family.</text>
</comment>
<comment type="caution">
    <text evidence="9">The sequence shown here is derived from an EMBL/GenBank/DDBJ whole genome shotgun (WGS) entry which is preliminary data.</text>
</comment>
<evidence type="ECO:0000256" key="5">
    <source>
        <dbReference type="ARBA" id="ARBA00022989"/>
    </source>
</evidence>
<dbReference type="AlphaFoldDB" id="C6LKP3"/>
<dbReference type="PANTHER" id="PTHR43227:SF11">
    <property type="entry name" value="BLL4140 PROTEIN"/>
    <property type="match status" value="1"/>
</dbReference>
<keyword evidence="10" id="KW-1185">Reference proteome</keyword>
<organism evidence="9 10">
    <name type="scientific">Marvinbryantia formatexigens DSM 14469</name>
    <dbReference type="NCBI Taxonomy" id="478749"/>
    <lineage>
        <taxon>Bacteria</taxon>
        <taxon>Bacillati</taxon>
        <taxon>Bacillota</taxon>
        <taxon>Clostridia</taxon>
        <taxon>Lachnospirales</taxon>
        <taxon>Lachnospiraceae</taxon>
        <taxon>Marvinbryantia</taxon>
    </lineage>
</organism>
<dbReference type="GO" id="GO:0055085">
    <property type="term" value="P:transmembrane transport"/>
    <property type="evidence" value="ECO:0007669"/>
    <property type="project" value="InterPro"/>
</dbReference>
<feature type="domain" description="ABC transmembrane type-1" evidence="8">
    <location>
        <begin position="80"/>
        <end position="289"/>
    </location>
</feature>
<dbReference type="EMBL" id="ACCL02000025">
    <property type="protein sequence ID" value="EET58780.1"/>
    <property type="molecule type" value="Genomic_DNA"/>
</dbReference>
<accession>C6LKP3</accession>
<keyword evidence="4 7" id="KW-0812">Transmembrane</keyword>
<dbReference type="SUPFAM" id="SSF161098">
    <property type="entry name" value="MetI-like"/>
    <property type="match status" value="1"/>
</dbReference>
<evidence type="ECO:0000256" key="2">
    <source>
        <dbReference type="ARBA" id="ARBA00022448"/>
    </source>
</evidence>
<dbReference type="OrthoDB" id="9788108at2"/>
<dbReference type="Proteomes" id="UP000005561">
    <property type="component" value="Unassembled WGS sequence"/>
</dbReference>
<evidence type="ECO:0000259" key="8">
    <source>
        <dbReference type="PROSITE" id="PS50928"/>
    </source>
</evidence>
<dbReference type="STRING" id="168384.SAMN05660368_03077"/>
<keyword evidence="5 7" id="KW-1133">Transmembrane helix</keyword>
<dbReference type="PANTHER" id="PTHR43227">
    <property type="entry name" value="BLL4140 PROTEIN"/>
    <property type="match status" value="1"/>
</dbReference>
<reference evidence="9" key="1">
    <citation type="submission" date="2009-07" db="EMBL/GenBank/DDBJ databases">
        <authorList>
            <person name="Weinstock G."/>
            <person name="Sodergren E."/>
            <person name="Clifton S."/>
            <person name="Fulton L."/>
            <person name="Fulton B."/>
            <person name="Courtney L."/>
            <person name="Fronick C."/>
            <person name="Harrison M."/>
            <person name="Strong C."/>
            <person name="Farmer C."/>
            <person name="Delahaunty K."/>
            <person name="Markovic C."/>
            <person name="Hall O."/>
            <person name="Minx P."/>
            <person name="Tomlinson C."/>
            <person name="Mitreva M."/>
            <person name="Nelson J."/>
            <person name="Hou S."/>
            <person name="Wollam A."/>
            <person name="Pepin K.H."/>
            <person name="Johnson M."/>
            <person name="Bhonagiri V."/>
            <person name="Nash W.E."/>
            <person name="Warren W."/>
            <person name="Chinwalla A."/>
            <person name="Mardis E.R."/>
            <person name="Wilson R.K."/>
        </authorList>
    </citation>
    <scope>NUCLEOTIDE SEQUENCE [LARGE SCALE GENOMIC DNA]</scope>
    <source>
        <strain evidence="9">DSM 14469</strain>
    </source>
</reference>
<feature type="transmembrane region" description="Helical" evidence="7">
    <location>
        <begin position="86"/>
        <end position="105"/>
    </location>
</feature>
<evidence type="ECO:0000313" key="9">
    <source>
        <dbReference type="EMBL" id="EET58780.1"/>
    </source>
</evidence>
<dbReference type="CDD" id="cd06261">
    <property type="entry name" value="TM_PBP2"/>
    <property type="match status" value="1"/>
</dbReference>
<dbReference type="RefSeq" id="WP_006863992.1">
    <property type="nucleotide sequence ID" value="NZ_ACCL02000025.1"/>
</dbReference>
<dbReference type="Gene3D" id="1.10.3720.10">
    <property type="entry name" value="MetI-like"/>
    <property type="match status" value="1"/>
</dbReference>
<evidence type="ECO:0000313" key="10">
    <source>
        <dbReference type="Proteomes" id="UP000005561"/>
    </source>
</evidence>
<dbReference type="PROSITE" id="PS50928">
    <property type="entry name" value="ABC_TM1"/>
    <property type="match status" value="1"/>
</dbReference>
<keyword evidence="3" id="KW-1003">Cell membrane</keyword>
<feature type="transmembrane region" description="Helical" evidence="7">
    <location>
        <begin position="24"/>
        <end position="46"/>
    </location>
</feature>
<dbReference type="GO" id="GO:0005886">
    <property type="term" value="C:plasma membrane"/>
    <property type="evidence" value="ECO:0007669"/>
    <property type="project" value="UniProtKB-SubCell"/>
</dbReference>
<dbReference type="Pfam" id="PF00528">
    <property type="entry name" value="BPD_transp_1"/>
    <property type="match status" value="1"/>
</dbReference>
<gene>
    <name evidence="9" type="ORF">BRYFOR_09240</name>
</gene>
<dbReference type="InterPro" id="IPR050809">
    <property type="entry name" value="UgpAE/MalFG_permease"/>
</dbReference>
<keyword evidence="2 7" id="KW-0813">Transport</keyword>
<dbReference type="InterPro" id="IPR000515">
    <property type="entry name" value="MetI-like"/>
</dbReference>
<evidence type="ECO:0000256" key="6">
    <source>
        <dbReference type="ARBA" id="ARBA00023136"/>
    </source>
</evidence>
<feature type="transmembrane region" description="Helical" evidence="7">
    <location>
        <begin position="117"/>
        <end position="143"/>
    </location>
</feature>
<sequence>MRAKKGADTAKRRGQGRHKTRRQWAGLFFILPSLAGVSAFILLPFLDVIRRSFTEVMTGKFAGLKNYRTIFSNSAFLQAAGNTLRFTAVCIPLLLICSLAAAVLLKRQKRIGRFLKSMYLMPMAIPVASVVLLWKLLFAQGGILNGILSAFGVAAVDWMNSDYAFGVLVFSYIWKNLGYDVILWLAGLSGIPESIYEAARVDGAGEWRCFVSITMPNLLPSLYTIAVLSFLNSFKVFREAYLVAGDYPHGSIYMMQHLFNNWFRELSIDKMSAGAVVNAAVILLLVLLLQRAWERE</sequence>
<proteinExistence type="inferred from homology"/>
<comment type="subcellular location">
    <subcellularLocation>
        <location evidence="1 7">Cell membrane</location>
        <topology evidence="1 7">Multi-pass membrane protein</topology>
    </subcellularLocation>
</comment>
<feature type="transmembrane region" description="Helical" evidence="7">
    <location>
        <begin position="271"/>
        <end position="289"/>
    </location>
</feature>